<feature type="domain" description="Alpha/beta hydrolase" evidence="1">
    <location>
        <begin position="259"/>
        <end position="636"/>
    </location>
</feature>
<dbReference type="AlphaFoldDB" id="A0A381Z0U6"/>
<accession>A0A381Z0U6</accession>
<proteinExistence type="predicted"/>
<organism evidence="2">
    <name type="scientific">marine metagenome</name>
    <dbReference type="NCBI Taxonomy" id="408172"/>
    <lineage>
        <taxon>unclassified sequences</taxon>
        <taxon>metagenomes</taxon>
        <taxon>ecological metagenomes</taxon>
    </lineage>
</organism>
<protein>
    <recommendedName>
        <fullName evidence="1">Alpha/beta hydrolase domain-containing protein</fullName>
    </recommendedName>
</protein>
<dbReference type="InterPro" id="IPR045394">
    <property type="entry name" value="Abhydrolase_dom"/>
</dbReference>
<sequence length="655" mass="72995">MAVSKFEVNSRSDFAGGQSWGEFGNYEQIDGLVTFKVDPANSTNRSVIDIDHATTDENGLVTFTSDVVILKPAHVPPSRLLVDVVNRGRKRAVADFNMASPNLEPSSSIDPGNGFLFDRGYAVASIGWQFDVFRSDALMGMDPPYLLRNRKMVTGTNVVEIRPNNHMTSSLLANRIHRPYPAASTDNSNARLFVREWEDGPDTKIPNSEWCFAKEADGELTADDEYIYMASGFQAGKIYNVIYEAKNPVLTGASLLSVRDIGSWLKYGGKDSPISSEVDFAYAYGISQTGRLLRSYLYFGMNLDESERQVYDGLLPHVAGGRRGDFNHRFGQPSQQSGPGFGHLFPFTDDPYEDAFQSVKSGLLDHQVRKGGMPKIIYTNTSAEYWRGDASLAHTHPTGCCDVDFPNNVRSYLFSSTQHIPRSLPLDNSPGPDGSMGRNPFNIVDFRPLLRAALVNLEKWSEDGIEPPPNKHPRLDNGTAVTRQIALNSLPKIPNVFPPDPDRLWRIRELDLGPEAEAGIAHYPVIEGREYPAFVSSLDKDGNEVSGICMPDISVPVGTHTGWNTRDPKTGAPEQIIPMMGFTEFFSTTESIREAVGDPRESIEKRYRSREEYLHKVNLAATELIEQRYLLKEDLTTVTRNCCEIYNEAISRSRL</sequence>
<evidence type="ECO:0000313" key="2">
    <source>
        <dbReference type="EMBL" id="SVA82918.1"/>
    </source>
</evidence>
<dbReference type="Pfam" id="PF20091">
    <property type="entry name" value="Abhydrolase_10"/>
    <property type="match status" value="1"/>
</dbReference>
<reference evidence="2" key="1">
    <citation type="submission" date="2018-05" db="EMBL/GenBank/DDBJ databases">
        <authorList>
            <person name="Lanie J.A."/>
            <person name="Ng W.-L."/>
            <person name="Kazmierczak K.M."/>
            <person name="Andrzejewski T.M."/>
            <person name="Davidsen T.M."/>
            <person name="Wayne K.J."/>
            <person name="Tettelin H."/>
            <person name="Glass J.I."/>
            <person name="Rusch D."/>
            <person name="Podicherti R."/>
            <person name="Tsui H.-C.T."/>
            <person name="Winkler M.E."/>
        </authorList>
    </citation>
    <scope>NUCLEOTIDE SEQUENCE</scope>
</reference>
<evidence type="ECO:0000259" key="1">
    <source>
        <dbReference type="Pfam" id="PF20091"/>
    </source>
</evidence>
<name>A0A381Z0U6_9ZZZZ</name>
<gene>
    <name evidence="2" type="ORF">METZ01_LOCUS135772</name>
</gene>
<dbReference type="EMBL" id="UINC01019565">
    <property type="protein sequence ID" value="SVA82918.1"/>
    <property type="molecule type" value="Genomic_DNA"/>
</dbReference>